<proteinExistence type="predicted"/>
<evidence type="ECO:0000313" key="3">
    <source>
        <dbReference type="Proteomes" id="UP001307849"/>
    </source>
</evidence>
<keyword evidence="3" id="KW-1185">Reference proteome</keyword>
<dbReference type="SUPFAM" id="SSF81383">
    <property type="entry name" value="F-box domain"/>
    <property type="match status" value="1"/>
</dbReference>
<dbReference type="EMBL" id="JAVHJM010000011">
    <property type="protein sequence ID" value="KAK6502627.1"/>
    <property type="molecule type" value="Genomic_DNA"/>
</dbReference>
<dbReference type="Proteomes" id="UP001307849">
    <property type="component" value="Unassembled WGS sequence"/>
</dbReference>
<evidence type="ECO:0000313" key="2">
    <source>
        <dbReference type="EMBL" id="KAK6502627.1"/>
    </source>
</evidence>
<dbReference type="PROSITE" id="PS50181">
    <property type="entry name" value="FBOX"/>
    <property type="match status" value="1"/>
</dbReference>
<feature type="domain" description="F-box" evidence="1">
    <location>
        <begin position="18"/>
        <end position="64"/>
    </location>
</feature>
<dbReference type="AlphaFoldDB" id="A0AAN8N3L9"/>
<comment type="caution">
    <text evidence="2">The sequence shown here is derived from an EMBL/GenBank/DDBJ whole genome shotgun (WGS) entry which is preliminary data.</text>
</comment>
<gene>
    <name evidence="2" type="ORF">TWF506_003207</name>
</gene>
<organism evidence="2 3">
    <name type="scientific">Arthrobotrys conoides</name>
    <dbReference type="NCBI Taxonomy" id="74498"/>
    <lineage>
        <taxon>Eukaryota</taxon>
        <taxon>Fungi</taxon>
        <taxon>Dikarya</taxon>
        <taxon>Ascomycota</taxon>
        <taxon>Pezizomycotina</taxon>
        <taxon>Orbiliomycetes</taxon>
        <taxon>Orbiliales</taxon>
        <taxon>Orbiliaceae</taxon>
        <taxon>Arthrobotrys</taxon>
    </lineage>
</organism>
<dbReference type="Pfam" id="PF00646">
    <property type="entry name" value="F-box"/>
    <property type="match status" value="1"/>
</dbReference>
<evidence type="ECO:0000259" key="1">
    <source>
        <dbReference type="PROSITE" id="PS50181"/>
    </source>
</evidence>
<reference evidence="2 3" key="1">
    <citation type="submission" date="2019-10" db="EMBL/GenBank/DDBJ databases">
        <authorList>
            <person name="Palmer J.M."/>
        </authorList>
    </citation>
    <scope>NUCLEOTIDE SEQUENCE [LARGE SCALE GENOMIC DNA]</scope>
    <source>
        <strain evidence="2 3">TWF506</strain>
    </source>
</reference>
<protein>
    <recommendedName>
        <fullName evidence="1">F-box domain-containing protein</fullName>
    </recommendedName>
</protein>
<dbReference type="InterPro" id="IPR036047">
    <property type="entry name" value="F-box-like_dom_sf"/>
</dbReference>
<sequence length="575" mass="66271">MAGTIAIVTAHGRNTNQQSRLLQVPAEVLEDIIKYIPKDDLPSLSRSCKTLYNLVTPSLYPQTLRLFIWRPEYDWRNGHHHFTYPAKRCEQGYLDDKKSEKILNAPPGWLKHVKEFVVVDSAHKFDDVCWKMKHKGIKRPDEVLLTMILKRLGSLAGGLRSVVIPRRIPLRMFVTILDSVPNLQTLEAEIEPRTFYRESRNKVPYQSLLTTVTPLNLERLKFSFSDEAIVTGMFRVLERCSTTLRSLEIGAYLSDTVNFEGLENSGDEGLDYKRPKLKFPALERLGIGTTDKNSFASWLLHLSTDFQKLSSLAIHASDNSQAITKYILSNGAPIRSLQLSDFPKKASDVTPDDHEKGINNILETVNHLDRLQLWSLNDWDLETVYNMHRHTLKGLWLNCHVSHSHLSGQTCPTQDILFSGDIEKYAFTIENWPALEELTIPWLGVDKLPLHRGLRVLRLEHLYTESTSPETYKSLLEPYITTLFEYTAPAKPKLEVIVIMPNTYDRAYEGHEMTYLYISENEDGKTSIETMSYMVDLLKETKWSYLFQEKTLGRLWDDRGIWDSYSGNRYYEGCD</sequence>
<dbReference type="InterPro" id="IPR032675">
    <property type="entry name" value="LRR_dom_sf"/>
</dbReference>
<name>A0AAN8N3L9_9PEZI</name>
<dbReference type="Gene3D" id="3.80.10.10">
    <property type="entry name" value="Ribonuclease Inhibitor"/>
    <property type="match status" value="1"/>
</dbReference>
<accession>A0AAN8N3L9</accession>
<dbReference type="InterPro" id="IPR001810">
    <property type="entry name" value="F-box_dom"/>
</dbReference>